<reference evidence="7 8" key="1">
    <citation type="submission" date="2023-12" db="EMBL/GenBank/DDBJ databases">
        <title>A high-quality genome assembly for Dillenia turbinata (Dilleniales).</title>
        <authorList>
            <person name="Chanderbali A."/>
        </authorList>
    </citation>
    <scope>NUCLEOTIDE SEQUENCE [LARGE SCALE GENOMIC DNA]</scope>
    <source>
        <strain evidence="7">LSX21</strain>
        <tissue evidence="7">Leaf</tissue>
    </source>
</reference>
<evidence type="ECO:0000256" key="6">
    <source>
        <dbReference type="RuleBase" id="RU367044"/>
    </source>
</evidence>
<feature type="signal peptide" evidence="6">
    <location>
        <begin position="1"/>
        <end position="26"/>
    </location>
</feature>
<evidence type="ECO:0000256" key="2">
    <source>
        <dbReference type="ARBA" id="ARBA00005581"/>
    </source>
</evidence>
<keyword evidence="4 6" id="KW-0964">Secreted</keyword>
<dbReference type="GO" id="GO:0005576">
    <property type="term" value="C:extracellular region"/>
    <property type="evidence" value="ECO:0007669"/>
    <property type="project" value="UniProtKB-SubCell"/>
</dbReference>
<keyword evidence="5 6" id="KW-0732">Signal</keyword>
<organism evidence="7 8">
    <name type="scientific">Dillenia turbinata</name>
    <dbReference type="NCBI Taxonomy" id="194707"/>
    <lineage>
        <taxon>Eukaryota</taxon>
        <taxon>Viridiplantae</taxon>
        <taxon>Streptophyta</taxon>
        <taxon>Embryophyta</taxon>
        <taxon>Tracheophyta</taxon>
        <taxon>Spermatophyta</taxon>
        <taxon>Magnoliopsida</taxon>
        <taxon>eudicotyledons</taxon>
        <taxon>Gunneridae</taxon>
        <taxon>Pentapetalae</taxon>
        <taxon>Dilleniales</taxon>
        <taxon>Dilleniaceae</taxon>
        <taxon>Dillenia</taxon>
    </lineage>
</organism>
<keyword evidence="3 6" id="KW-0713">Self-incompatibility</keyword>
<dbReference type="PANTHER" id="PTHR31232">
    <property type="match status" value="1"/>
</dbReference>
<dbReference type="PANTHER" id="PTHR31232:SF43">
    <property type="entry name" value="S-PROTEIN HOMOLOG 29-RELATED"/>
    <property type="match status" value="1"/>
</dbReference>
<evidence type="ECO:0000256" key="4">
    <source>
        <dbReference type="ARBA" id="ARBA00022525"/>
    </source>
</evidence>
<protein>
    <recommendedName>
        <fullName evidence="6">S-protein homolog</fullName>
    </recommendedName>
</protein>
<dbReference type="Pfam" id="PF05938">
    <property type="entry name" value="Self-incomp_S1"/>
    <property type="match status" value="1"/>
</dbReference>
<evidence type="ECO:0000313" key="8">
    <source>
        <dbReference type="Proteomes" id="UP001370490"/>
    </source>
</evidence>
<dbReference type="AlphaFoldDB" id="A0AAN8VID7"/>
<gene>
    <name evidence="7" type="ORF">RJ641_004071</name>
</gene>
<name>A0AAN8VID7_9MAGN</name>
<proteinExistence type="inferred from homology"/>
<dbReference type="Proteomes" id="UP001370490">
    <property type="component" value="Unassembled WGS sequence"/>
</dbReference>
<comment type="similarity">
    <text evidence="2 6">Belongs to the plant self-incompatibility (S1) protein family.</text>
</comment>
<evidence type="ECO:0000256" key="3">
    <source>
        <dbReference type="ARBA" id="ARBA00022471"/>
    </source>
</evidence>
<dbReference type="GO" id="GO:0060320">
    <property type="term" value="P:rejection of self pollen"/>
    <property type="evidence" value="ECO:0007669"/>
    <property type="project" value="UniProtKB-KW"/>
</dbReference>
<sequence length="168" mass="19012">MLAIMSTQHGVMAFFLLVLIVGQSRAQAKGPIPEQVIVHVKNGMEDKSDITIHCKTIDDDLGEHLLHINDELTFDFRPNIFSDTIYTCSSKWLSQVKYFDLYKHSRDECGDCSYVVDSKGDLIFVRVKSTKSNDGASIQRCDHLKSAKLCARSLIRLERHQVAHMVVS</sequence>
<dbReference type="InterPro" id="IPR010264">
    <property type="entry name" value="Self-incomp_S1"/>
</dbReference>
<evidence type="ECO:0000256" key="5">
    <source>
        <dbReference type="ARBA" id="ARBA00022729"/>
    </source>
</evidence>
<keyword evidence="8" id="KW-1185">Reference proteome</keyword>
<feature type="chain" id="PRO_5042662381" description="S-protein homolog" evidence="6">
    <location>
        <begin position="27"/>
        <end position="168"/>
    </location>
</feature>
<comment type="subcellular location">
    <subcellularLocation>
        <location evidence="1 6">Secreted</location>
    </subcellularLocation>
</comment>
<dbReference type="EMBL" id="JBAMMX010000012">
    <property type="protein sequence ID" value="KAK6929977.1"/>
    <property type="molecule type" value="Genomic_DNA"/>
</dbReference>
<accession>A0AAN8VID7</accession>
<evidence type="ECO:0000313" key="7">
    <source>
        <dbReference type="EMBL" id="KAK6929977.1"/>
    </source>
</evidence>
<comment type="caution">
    <text evidence="7">The sequence shown here is derived from an EMBL/GenBank/DDBJ whole genome shotgun (WGS) entry which is preliminary data.</text>
</comment>
<evidence type="ECO:0000256" key="1">
    <source>
        <dbReference type="ARBA" id="ARBA00004613"/>
    </source>
</evidence>